<dbReference type="PANTHER" id="PTHR46331:SF2">
    <property type="entry name" value="VALACYCLOVIR HYDROLASE"/>
    <property type="match status" value="1"/>
</dbReference>
<name>A0A016WNG1_9BILA</name>
<dbReference type="EMBL" id="JARK01000171">
    <property type="protein sequence ID" value="EYC41364.1"/>
    <property type="molecule type" value="Genomic_DNA"/>
</dbReference>
<keyword evidence="3" id="KW-1185">Reference proteome</keyword>
<reference evidence="3" key="1">
    <citation type="journal article" date="2015" name="Nat. Genet.">
        <title>The genome and transcriptome of the zoonotic hookworm Ancylostoma ceylanicum identify infection-specific gene families.</title>
        <authorList>
            <person name="Schwarz E.M."/>
            <person name="Hu Y."/>
            <person name="Antoshechkin I."/>
            <person name="Miller M.M."/>
            <person name="Sternberg P.W."/>
            <person name="Aroian R.V."/>
        </authorList>
    </citation>
    <scope>NUCLEOTIDE SEQUENCE</scope>
    <source>
        <strain evidence="3">HY135</strain>
    </source>
</reference>
<dbReference type="InterPro" id="IPR000073">
    <property type="entry name" value="AB_hydrolase_1"/>
</dbReference>
<dbReference type="PANTHER" id="PTHR46331">
    <property type="entry name" value="VALACYCLOVIR HYDROLASE"/>
    <property type="match status" value="1"/>
</dbReference>
<evidence type="ECO:0000259" key="1">
    <source>
        <dbReference type="Pfam" id="PF12697"/>
    </source>
</evidence>
<dbReference type="Proteomes" id="UP000024635">
    <property type="component" value="Unassembled WGS sequence"/>
</dbReference>
<dbReference type="OrthoDB" id="19657at2759"/>
<dbReference type="Pfam" id="PF12697">
    <property type="entry name" value="Abhydrolase_6"/>
    <property type="match status" value="1"/>
</dbReference>
<sequence>MANQFCVGHWTYLNKAAMIETDSPISESTTTIDGLKIGYCKYGRGPNAVLCICGAVGSYKKDWPSSILQHFDPELVTIVCIDPPGYGTSRPPDRVQEVNRCMKDAGFCLKLMEELELTPFTVMGWSEGSRTAIHVAGQGGKDTVNKMILLAAGSKVNKLGAMAFSGMKNTDHWLASARAPYLSHYPEDFLRKQWADLCDVVQQVYDFCGGRFPCDYILPRITVPCLIMNGGQDRFCADAKACFLSVLKNARLEVHAQGGHDFYVKYPKWFTDKVQTFIKEK</sequence>
<dbReference type="InterPro" id="IPR029058">
    <property type="entry name" value="AB_hydrolase_fold"/>
</dbReference>
<protein>
    <recommendedName>
        <fullName evidence="1">AB hydrolase-1 domain-containing protein</fullName>
    </recommendedName>
</protein>
<dbReference type="GO" id="GO:0017171">
    <property type="term" value="F:serine hydrolase activity"/>
    <property type="evidence" value="ECO:0007669"/>
    <property type="project" value="TreeGrafter"/>
</dbReference>
<dbReference type="STRING" id="53326.A0A016WNG1"/>
<comment type="caution">
    <text evidence="2">The sequence shown here is derived from an EMBL/GenBank/DDBJ whole genome shotgun (WGS) entry which is preliminary data.</text>
</comment>
<dbReference type="SUPFAM" id="SSF53474">
    <property type="entry name" value="alpha/beta-Hydrolases"/>
    <property type="match status" value="1"/>
</dbReference>
<dbReference type="AlphaFoldDB" id="A0A016WNG1"/>
<evidence type="ECO:0000313" key="2">
    <source>
        <dbReference type="EMBL" id="EYC41364.1"/>
    </source>
</evidence>
<organism evidence="2 3">
    <name type="scientific">Ancylostoma ceylanicum</name>
    <dbReference type="NCBI Taxonomy" id="53326"/>
    <lineage>
        <taxon>Eukaryota</taxon>
        <taxon>Metazoa</taxon>
        <taxon>Ecdysozoa</taxon>
        <taxon>Nematoda</taxon>
        <taxon>Chromadorea</taxon>
        <taxon>Rhabditida</taxon>
        <taxon>Rhabditina</taxon>
        <taxon>Rhabditomorpha</taxon>
        <taxon>Strongyloidea</taxon>
        <taxon>Ancylostomatidae</taxon>
        <taxon>Ancylostomatinae</taxon>
        <taxon>Ancylostoma</taxon>
    </lineage>
</organism>
<evidence type="ECO:0000313" key="3">
    <source>
        <dbReference type="Proteomes" id="UP000024635"/>
    </source>
</evidence>
<gene>
    <name evidence="2" type="primary">Acey_s0571.g110</name>
    <name evidence="2" type="synonym">Acey-K01A2.5</name>
    <name evidence="2" type="ORF">Y032_0571g110</name>
</gene>
<proteinExistence type="predicted"/>
<accession>A0A016WNG1</accession>
<feature type="domain" description="AB hydrolase-1" evidence="1">
    <location>
        <begin position="49"/>
        <end position="270"/>
    </location>
</feature>
<dbReference type="Gene3D" id="3.40.50.1820">
    <property type="entry name" value="alpha/beta hydrolase"/>
    <property type="match status" value="1"/>
</dbReference>